<accession>A0AAU2V4I4</accession>
<evidence type="ECO:0000256" key="1">
    <source>
        <dbReference type="ARBA" id="ARBA00022801"/>
    </source>
</evidence>
<feature type="domain" description="DUF402" evidence="2">
    <location>
        <begin position="16"/>
        <end position="148"/>
    </location>
</feature>
<dbReference type="InterPro" id="IPR035930">
    <property type="entry name" value="FomD-like_sf"/>
</dbReference>
<dbReference type="InterPro" id="IPR050212">
    <property type="entry name" value="Ntdp-like"/>
</dbReference>
<dbReference type="AlphaFoldDB" id="A0AAU2V4I4"/>
<dbReference type="GO" id="GO:0016787">
    <property type="term" value="F:hydrolase activity"/>
    <property type="evidence" value="ECO:0007669"/>
    <property type="project" value="UniProtKB-KW"/>
</dbReference>
<dbReference type="Gene3D" id="2.40.380.10">
    <property type="entry name" value="FomD-like"/>
    <property type="match status" value="1"/>
</dbReference>
<protein>
    <submittedName>
        <fullName evidence="3">DUF402 domain-containing protein</fullName>
    </submittedName>
</protein>
<proteinExistence type="predicted"/>
<name>A0AAU2V4I4_9ACTN</name>
<keyword evidence="1" id="KW-0378">Hydrolase</keyword>
<evidence type="ECO:0000313" key="3">
    <source>
        <dbReference type="EMBL" id="WTW62228.1"/>
    </source>
</evidence>
<gene>
    <name evidence="3" type="ORF">OG549_17070</name>
</gene>
<dbReference type="InterPro" id="IPR007295">
    <property type="entry name" value="DUF402"/>
</dbReference>
<sequence length="172" mass="18895">MAAESASVLVDIRKYDGSLSAQWTAVRLGEDEHGVWLGTAQGLPVSSDTGGWTTRFAYVMLVPRGQWWTATFCAEPGPEMYCDVCTVPEWDKDGGVLRTVDLDLDVVRPHGGEAHIKDEDEFAENRVRYGYPDSVVGKARQACEWLMEAGRGAGDGIEPFASAYRHWLGLIG</sequence>
<evidence type="ECO:0000259" key="2">
    <source>
        <dbReference type="Pfam" id="PF04167"/>
    </source>
</evidence>
<dbReference type="SUPFAM" id="SSF159234">
    <property type="entry name" value="FomD-like"/>
    <property type="match status" value="1"/>
</dbReference>
<organism evidence="3">
    <name type="scientific">Streptomyces sp. NBC_00003</name>
    <dbReference type="NCBI Taxonomy" id="2903608"/>
    <lineage>
        <taxon>Bacteria</taxon>
        <taxon>Bacillati</taxon>
        <taxon>Actinomycetota</taxon>
        <taxon>Actinomycetes</taxon>
        <taxon>Kitasatosporales</taxon>
        <taxon>Streptomycetaceae</taxon>
        <taxon>Streptomyces</taxon>
    </lineage>
</organism>
<reference evidence="3" key="1">
    <citation type="submission" date="2022-10" db="EMBL/GenBank/DDBJ databases">
        <title>The complete genomes of actinobacterial strains from the NBC collection.</title>
        <authorList>
            <person name="Joergensen T.S."/>
            <person name="Alvarez Arevalo M."/>
            <person name="Sterndorff E.B."/>
            <person name="Faurdal D."/>
            <person name="Vuksanovic O."/>
            <person name="Mourched A.-S."/>
            <person name="Charusanti P."/>
            <person name="Shaw S."/>
            <person name="Blin K."/>
            <person name="Weber T."/>
        </authorList>
    </citation>
    <scope>NUCLEOTIDE SEQUENCE</scope>
    <source>
        <strain evidence="3">NBC_00003</strain>
    </source>
</reference>
<dbReference type="EMBL" id="CP108318">
    <property type="protein sequence ID" value="WTW62228.1"/>
    <property type="molecule type" value="Genomic_DNA"/>
</dbReference>
<dbReference type="PANTHER" id="PTHR39159">
    <property type="match status" value="1"/>
</dbReference>
<dbReference type="PANTHER" id="PTHR39159:SF1">
    <property type="entry name" value="UPF0374 PROTEIN YGAC"/>
    <property type="match status" value="1"/>
</dbReference>
<dbReference type="Pfam" id="PF04167">
    <property type="entry name" value="DUF402"/>
    <property type="match status" value="1"/>
</dbReference>